<dbReference type="Gene3D" id="3.40.50.720">
    <property type="entry name" value="NAD(P)-binding Rossmann-like Domain"/>
    <property type="match status" value="1"/>
</dbReference>
<sequence>MANSSPMTKTLLSFGHGYSARALTRLLLDAGGWTVFGTTRSPDKAEVLRGEGVHPILWPDGDMRTALESATHVLISAGPDADGDPVLNHCRDEIAAIAPGLEWAGYLSTTGVYGDHQGDWVAEDTPLTPSTRRGQMRVAAEAAWGAVPGLPLHIFRLAGIYGPGRGPFEKVRKGTARRIVKPGQVFSRIHVEDIAQVLAASIARPDPGAVYNLCDDDPAPPQDVIAYAAELLGLPVPPEVPFDQAEMSPMARSFYAESKRVDNSRIKQDLGIRLIHPDYRSGLRALLKDSGGA</sequence>
<protein>
    <recommendedName>
        <fullName evidence="4">NAD dependent epimerase/dehydratase family protein</fullName>
    </recommendedName>
</protein>
<proteinExistence type="predicted"/>
<dbReference type="InterPro" id="IPR036291">
    <property type="entry name" value="NAD(P)-bd_dom_sf"/>
</dbReference>
<dbReference type="CDD" id="cd05266">
    <property type="entry name" value="SDR_a4"/>
    <property type="match status" value="1"/>
</dbReference>
<reference evidence="2 3" key="1">
    <citation type="submission" date="2017-03" db="EMBL/GenBank/DDBJ databases">
        <authorList>
            <person name="Afonso C.L."/>
            <person name="Miller P.J."/>
            <person name="Scott M.A."/>
            <person name="Spackman E."/>
            <person name="Goraichik I."/>
            <person name="Dimitrov K.M."/>
            <person name="Suarez D.L."/>
            <person name="Swayne D.E."/>
        </authorList>
    </citation>
    <scope>NUCLEOTIDE SEQUENCE [LARGE SCALE GENOMIC DNA]</scope>
    <source>
        <strain evidence="2 3">CECT 8110</strain>
    </source>
</reference>
<name>A0A1X6ZX11_9RHOB</name>
<organism evidence="2 3">
    <name type="scientific">Roseovarius halotolerans</name>
    <dbReference type="NCBI Taxonomy" id="505353"/>
    <lineage>
        <taxon>Bacteria</taxon>
        <taxon>Pseudomonadati</taxon>
        <taxon>Pseudomonadota</taxon>
        <taxon>Alphaproteobacteria</taxon>
        <taxon>Rhodobacterales</taxon>
        <taxon>Roseobacteraceae</taxon>
        <taxon>Roseovarius</taxon>
    </lineage>
</organism>
<gene>
    <name evidence="2" type="ORF">ROH8110_03602</name>
</gene>
<dbReference type="Proteomes" id="UP000193207">
    <property type="component" value="Unassembled WGS sequence"/>
</dbReference>
<evidence type="ECO:0000256" key="1">
    <source>
        <dbReference type="ARBA" id="ARBA00023027"/>
    </source>
</evidence>
<evidence type="ECO:0008006" key="4">
    <source>
        <dbReference type="Google" id="ProtNLM"/>
    </source>
</evidence>
<dbReference type="AlphaFoldDB" id="A0A1X6ZX11"/>
<dbReference type="EMBL" id="FWFU01000005">
    <property type="protein sequence ID" value="SLN64190.1"/>
    <property type="molecule type" value="Genomic_DNA"/>
</dbReference>
<dbReference type="SUPFAM" id="SSF51735">
    <property type="entry name" value="NAD(P)-binding Rossmann-fold domains"/>
    <property type="match status" value="1"/>
</dbReference>
<dbReference type="PANTHER" id="PTHR43574">
    <property type="entry name" value="EPIMERASE-RELATED"/>
    <property type="match status" value="1"/>
</dbReference>
<evidence type="ECO:0000313" key="3">
    <source>
        <dbReference type="Proteomes" id="UP000193207"/>
    </source>
</evidence>
<keyword evidence="3" id="KW-1185">Reference proteome</keyword>
<evidence type="ECO:0000313" key="2">
    <source>
        <dbReference type="EMBL" id="SLN64190.1"/>
    </source>
</evidence>
<keyword evidence="1" id="KW-0520">NAD</keyword>
<accession>A0A1X6ZX11</accession>